<dbReference type="InterPro" id="IPR013761">
    <property type="entry name" value="SAM/pointed_sf"/>
</dbReference>
<accession>A0A068YC16</accession>
<evidence type="ECO:0000313" key="4">
    <source>
        <dbReference type="Proteomes" id="UP000017246"/>
    </source>
</evidence>
<feature type="transmembrane region" description="Helical" evidence="1">
    <location>
        <begin position="730"/>
        <end position="750"/>
    </location>
</feature>
<dbReference type="SUPFAM" id="SSF52200">
    <property type="entry name" value="Toll/Interleukin receptor TIR domain"/>
    <property type="match status" value="1"/>
</dbReference>
<protein>
    <submittedName>
        <fullName evidence="3">Armadillo type fold</fullName>
    </submittedName>
</protein>
<sequence>MSCDPDVVQIIGSDNCVNYFVTALGLIMDELPNYSAKHFEQPAVSNFITLYAVLWNVTDKSCDVCNRFVLADAYITMWKLLSKKELSSAIYKYTNARLLVHCSLGILHNLLLYCPRARDDYRACGGVKILDPYVVDAYVSDDYDCNPLISVKTAALFTLAAIVNENENVSIITTDQGVLTYILSALRDSLQSPPDYYSTNYGYHAAEVFGCLSCLAGLESNKRSLFENNALELISTALQITLMVKNGSIKMVSKAATSSRDSYKFSEDTLAKEAIDLLWHLTCLPEARDQLKETSDLYKLCAQFNDVKWTSECRKSVQALFCTLSQQRNWLDECGNLDTSAITASPKPRGHVMISYNNMAQNLVSRLKEALSLRGWNVWIFTEHCQHGSFLEQMAEAVFDSAALILCLSSFYNNSCHCIKEVISAYEYRIPLLPVVVESDYVPINFLRFLLAGVQPIQLYNDYQVDDAADKLTEQLRCYGVMREGANVSQSRPRTGCVSRRNQPPSISIDAVKRHQRSRSDCLNGIFSNRQSSEPTQLSISSEASAPLTSMAGSPTSAYQCFSCQPKWHPSQAAAIPARLVLASSSTSPRGQQQESAYFFTSTPHIDTASASCSSAAITTVHLPAPLEAYLVEQIPSKAVRGWQEEQVRQWLAEHSLAHYAHAFACINGLQLYELAWQRIRGCDSFFRNLSFGMHMPLYEQLLLSSALAIPAITTVASVSWSFIPTCTHFAFFFYSMTLLSILYIINALIPS</sequence>
<dbReference type="Proteomes" id="UP000017246">
    <property type="component" value="Unassembled WGS sequence"/>
</dbReference>
<dbReference type="InterPro" id="IPR016024">
    <property type="entry name" value="ARM-type_fold"/>
</dbReference>
<dbReference type="STRING" id="6211.A0A068YC16"/>
<dbReference type="Gene3D" id="1.10.150.50">
    <property type="entry name" value="Transcription Factor, Ets-1"/>
    <property type="match status" value="1"/>
</dbReference>
<gene>
    <name evidence="3" type="ORF">EmuJ_001003900</name>
</gene>
<keyword evidence="4" id="KW-1185">Reference proteome</keyword>
<dbReference type="AlphaFoldDB" id="A0A068YC16"/>
<dbReference type="Gene3D" id="3.40.50.10140">
    <property type="entry name" value="Toll/interleukin-1 receptor homology (TIR) domain"/>
    <property type="match status" value="1"/>
</dbReference>
<keyword evidence="1" id="KW-1133">Transmembrane helix</keyword>
<feature type="domain" description="TIR" evidence="2">
    <location>
        <begin position="352"/>
        <end position="472"/>
    </location>
</feature>
<dbReference type="OrthoDB" id="2148946at2759"/>
<keyword evidence="1" id="KW-0472">Membrane</keyword>
<dbReference type="OMA" id="QESAYFF"/>
<dbReference type="SUPFAM" id="SSF48371">
    <property type="entry name" value="ARM repeat"/>
    <property type="match status" value="1"/>
</dbReference>
<evidence type="ECO:0000313" key="3">
    <source>
        <dbReference type="EMBL" id="CDS42335.1"/>
    </source>
</evidence>
<keyword evidence="1" id="KW-0812">Transmembrane</keyword>
<organism evidence="3 4">
    <name type="scientific">Echinococcus multilocularis</name>
    <name type="common">Fox tapeworm</name>
    <dbReference type="NCBI Taxonomy" id="6211"/>
    <lineage>
        <taxon>Eukaryota</taxon>
        <taxon>Metazoa</taxon>
        <taxon>Spiralia</taxon>
        <taxon>Lophotrochozoa</taxon>
        <taxon>Platyhelminthes</taxon>
        <taxon>Cestoda</taxon>
        <taxon>Eucestoda</taxon>
        <taxon>Cyclophyllidea</taxon>
        <taxon>Taeniidae</taxon>
        <taxon>Echinococcus</taxon>
    </lineage>
</organism>
<dbReference type="EMBL" id="LN902842">
    <property type="protein sequence ID" value="CDS42335.1"/>
    <property type="molecule type" value="Genomic_DNA"/>
</dbReference>
<reference evidence="3" key="2">
    <citation type="submission" date="2015-11" db="EMBL/GenBank/DDBJ databases">
        <authorList>
            <person name="Zhang Y."/>
            <person name="Guo Z."/>
        </authorList>
    </citation>
    <scope>NUCLEOTIDE SEQUENCE</scope>
</reference>
<name>A0A068YC16_ECHMU</name>
<dbReference type="InterPro" id="IPR035897">
    <property type="entry name" value="Toll_tir_struct_dom_sf"/>
</dbReference>
<dbReference type="eggNOG" id="ENOG502QWGM">
    <property type="taxonomic scope" value="Eukaryota"/>
</dbReference>
<dbReference type="Gene3D" id="1.25.10.10">
    <property type="entry name" value="Leucine-rich Repeat Variant"/>
    <property type="match status" value="1"/>
</dbReference>
<dbReference type="InterPro" id="IPR000157">
    <property type="entry name" value="TIR_dom"/>
</dbReference>
<dbReference type="Pfam" id="PF13676">
    <property type="entry name" value="TIR_2"/>
    <property type="match status" value="1"/>
</dbReference>
<proteinExistence type="predicted"/>
<dbReference type="SUPFAM" id="SSF47769">
    <property type="entry name" value="SAM/Pointed domain"/>
    <property type="match status" value="1"/>
</dbReference>
<feature type="transmembrane region" description="Helical" evidence="1">
    <location>
        <begin position="702"/>
        <end position="724"/>
    </location>
</feature>
<evidence type="ECO:0000256" key="1">
    <source>
        <dbReference type="SAM" id="Phobius"/>
    </source>
</evidence>
<reference evidence="3" key="1">
    <citation type="journal article" date="2013" name="Nature">
        <title>The genomes of four tapeworm species reveal adaptations to parasitism.</title>
        <authorList>
            <person name="Tsai I.J."/>
            <person name="Zarowiecki M."/>
            <person name="Holroyd N."/>
            <person name="Garciarrubio A."/>
            <person name="Sanchez-Flores A."/>
            <person name="Brooks K.L."/>
            <person name="Tracey A."/>
            <person name="Bobes R.J."/>
            <person name="Fragoso G."/>
            <person name="Sciutto E."/>
            <person name="Aslett M."/>
            <person name="Beasley H."/>
            <person name="Bennett H.M."/>
            <person name="Cai J."/>
            <person name="Camicia F."/>
            <person name="Clark R."/>
            <person name="Cucher M."/>
            <person name="De Silva N."/>
            <person name="Day T.A."/>
            <person name="Deplazes P."/>
            <person name="Estrada K."/>
            <person name="Fernandez C."/>
            <person name="Holland P.W."/>
            <person name="Hou J."/>
            <person name="Hu S."/>
            <person name="Huckvale T."/>
            <person name="Hung S.S."/>
            <person name="Kamenetzky L."/>
            <person name="Keane J.A."/>
            <person name="Kiss F."/>
            <person name="Koziol U."/>
            <person name="Lambert O."/>
            <person name="Liu K."/>
            <person name="Luo X."/>
            <person name="Luo Y."/>
            <person name="Macchiaroli N."/>
            <person name="Nichol S."/>
            <person name="Paps J."/>
            <person name="Parkinson J."/>
            <person name="Pouchkina-Stantcheva N."/>
            <person name="Riddiford N."/>
            <person name="Rosenzvit M."/>
            <person name="Salinas G."/>
            <person name="Wasmuth J.D."/>
            <person name="Zamanian M."/>
            <person name="Zheng Y."/>
            <person name="Cai X."/>
            <person name="Soberon X."/>
            <person name="Olson P.D."/>
            <person name="Laclette J.P."/>
            <person name="Brehm K."/>
            <person name="Berriman M."/>
            <person name="Garciarrubio A."/>
            <person name="Bobes R.J."/>
            <person name="Fragoso G."/>
            <person name="Sanchez-Flores A."/>
            <person name="Estrada K."/>
            <person name="Cevallos M.A."/>
            <person name="Morett E."/>
            <person name="Gonzalez V."/>
            <person name="Portillo T."/>
            <person name="Ochoa-Leyva A."/>
            <person name="Jose M.V."/>
            <person name="Sciutto E."/>
            <person name="Landa A."/>
            <person name="Jimenez L."/>
            <person name="Valdes V."/>
            <person name="Carrero J.C."/>
            <person name="Larralde C."/>
            <person name="Morales-Montor J."/>
            <person name="Limon-Lason J."/>
            <person name="Soberon X."/>
            <person name="Laclette J.P."/>
        </authorList>
    </citation>
    <scope>NUCLEOTIDE SEQUENCE [LARGE SCALE GENOMIC DNA]</scope>
</reference>
<dbReference type="PANTHER" id="PTHR46270">
    <property type="entry name" value="ARMADILLO-TYPE FOLD-RELATED"/>
    <property type="match status" value="1"/>
</dbReference>
<dbReference type="PANTHER" id="PTHR46270:SF2">
    <property type="entry name" value="TIR DOMAIN-CONTAINING PROTEIN"/>
    <property type="match status" value="1"/>
</dbReference>
<dbReference type="InterPro" id="IPR011989">
    <property type="entry name" value="ARM-like"/>
</dbReference>
<evidence type="ECO:0000259" key="2">
    <source>
        <dbReference type="Pfam" id="PF13676"/>
    </source>
</evidence>
<dbReference type="GO" id="GO:0007165">
    <property type="term" value="P:signal transduction"/>
    <property type="evidence" value="ECO:0007669"/>
    <property type="project" value="InterPro"/>
</dbReference>